<comment type="similarity">
    <text evidence="2">Belongs to the bacterial solute-binding protein 5 family.</text>
</comment>
<dbReference type="InterPro" id="IPR039424">
    <property type="entry name" value="SBP_5"/>
</dbReference>
<feature type="chain" id="PRO_5012613245" evidence="5">
    <location>
        <begin position="25"/>
        <end position="528"/>
    </location>
</feature>
<dbReference type="STRING" id="735517.SAMN05444272_3296"/>
<dbReference type="PANTHER" id="PTHR30290">
    <property type="entry name" value="PERIPLASMIC BINDING COMPONENT OF ABC TRANSPORTER"/>
    <property type="match status" value="1"/>
</dbReference>
<organism evidence="7 8">
    <name type="scientific">Roseibium suaedae</name>
    <dbReference type="NCBI Taxonomy" id="735517"/>
    <lineage>
        <taxon>Bacteria</taxon>
        <taxon>Pseudomonadati</taxon>
        <taxon>Pseudomonadota</taxon>
        <taxon>Alphaproteobacteria</taxon>
        <taxon>Hyphomicrobiales</taxon>
        <taxon>Stappiaceae</taxon>
        <taxon>Roseibium</taxon>
    </lineage>
</organism>
<dbReference type="OrthoDB" id="9803988at2"/>
<dbReference type="RefSeq" id="WP_073014445.1">
    <property type="nucleotide sequence ID" value="NZ_FRBW01000004.1"/>
</dbReference>
<gene>
    <name evidence="7" type="ORF">SAMN05444272_3296</name>
</gene>
<sequence length="528" mass="58943">MSKFGKSFAAIFVAASALAPAAQAATLKFAYQGPLTQLDPYSLNETFTLSMLGNVYEGLIRRNEKLEIEPALAESWELVDPTRWRFHLRKGVKFQNGNDFTADDVVFSVDRLRGEGSDLTSRLPKDTKVEVVDAHTVDFVLSSPNPILPSEWETMFIMDKEWTEEHDAVKITSASDTTPNYASLHANGTGPFKVTMHEPGVQTTFEKFDGWWDTAKHNLDKVEFTPIGSDATRVAALLSGEMDMVYPVPVQDLKRIDGNGSTRVMTGPELRTIFLGMDQTRDELLYSSVKGKNPFKDVRVRKAFYQAIDIDGISQKIMRGMSTPSALMISPLLFSRSGEFHRYPYDPKAAKALLEDAGYPDGFSIGMDCPNDRYVNDDAICQAVASMLARINVKVNLNAQPKAKYFARILYSGGYDTSFYMLGWTPPSFDSWNILADLEACRDDQGNGGAFNIGGYCNPKVDELAKQILVENDPKTRDDLIAQAFTLTHEDVSYIPLHQQSLAWGVSDKLTLAQRADDQFLFRFVTKN</sequence>
<keyword evidence="8" id="KW-1185">Reference proteome</keyword>
<dbReference type="EMBL" id="FRBW01000004">
    <property type="protein sequence ID" value="SHM86797.1"/>
    <property type="molecule type" value="Genomic_DNA"/>
</dbReference>
<evidence type="ECO:0000256" key="1">
    <source>
        <dbReference type="ARBA" id="ARBA00004418"/>
    </source>
</evidence>
<evidence type="ECO:0000256" key="2">
    <source>
        <dbReference type="ARBA" id="ARBA00005695"/>
    </source>
</evidence>
<feature type="signal peptide" evidence="5">
    <location>
        <begin position="1"/>
        <end position="24"/>
    </location>
</feature>
<dbReference type="Gene3D" id="3.90.76.10">
    <property type="entry name" value="Dipeptide-binding Protein, Domain 1"/>
    <property type="match status" value="1"/>
</dbReference>
<keyword evidence="3" id="KW-0813">Transport</keyword>
<evidence type="ECO:0000313" key="7">
    <source>
        <dbReference type="EMBL" id="SHM86797.1"/>
    </source>
</evidence>
<accession>A0A1M7M7Y8</accession>
<evidence type="ECO:0000259" key="6">
    <source>
        <dbReference type="Pfam" id="PF00496"/>
    </source>
</evidence>
<dbReference type="Pfam" id="PF00496">
    <property type="entry name" value="SBP_bac_5"/>
    <property type="match status" value="1"/>
</dbReference>
<reference evidence="7 8" key="1">
    <citation type="submission" date="2016-11" db="EMBL/GenBank/DDBJ databases">
        <authorList>
            <person name="Jaros S."/>
            <person name="Januszkiewicz K."/>
            <person name="Wedrychowicz H."/>
        </authorList>
    </citation>
    <scope>NUCLEOTIDE SEQUENCE [LARGE SCALE GENOMIC DNA]</scope>
    <source>
        <strain evidence="7 8">DSM 22153</strain>
    </source>
</reference>
<dbReference type="Gene3D" id="3.40.190.10">
    <property type="entry name" value="Periplasmic binding protein-like II"/>
    <property type="match status" value="1"/>
</dbReference>
<proteinExistence type="inferred from homology"/>
<dbReference type="AlphaFoldDB" id="A0A1M7M7Y8"/>
<dbReference type="PANTHER" id="PTHR30290:SF9">
    <property type="entry name" value="OLIGOPEPTIDE-BINDING PROTEIN APPA"/>
    <property type="match status" value="1"/>
</dbReference>
<evidence type="ECO:0000256" key="3">
    <source>
        <dbReference type="ARBA" id="ARBA00022448"/>
    </source>
</evidence>
<name>A0A1M7M7Y8_9HYPH</name>
<evidence type="ECO:0000313" key="8">
    <source>
        <dbReference type="Proteomes" id="UP000186002"/>
    </source>
</evidence>
<dbReference type="GO" id="GO:0043190">
    <property type="term" value="C:ATP-binding cassette (ABC) transporter complex"/>
    <property type="evidence" value="ECO:0007669"/>
    <property type="project" value="InterPro"/>
</dbReference>
<dbReference type="GO" id="GO:0030288">
    <property type="term" value="C:outer membrane-bounded periplasmic space"/>
    <property type="evidence" value="ECO:0007669"/>
    <property type="project" value="UniProtKB-ARBA"/>
</dbReference>
<dbReference type="PIRSF" id="PIRSF002741">
    <property type="entry name" value="MppA"/>
    <property type="match status" value="1"/>
</dbReference>
<dbReference type="InterPro" id="IPR030678">
    <property type="entry name" value="Peptide/Ni-bd"/>
</dbReference>
<dbReference type="GO" id="GO:1904680">
    <property type="term" value="F:peptide transmembrane transporter activity"/>
    <property type="evidence" value="ECO:0007669"/>
    <property type="project" value="TreeGrafter"/>
</dbReference>
<comment type="subcellular location">
    <subcellularLocation>
        <location evidence="1">Periplasm</location>
    </subcellularLocation>
</comment>
<dbReference type="InterPro" id="IPR000914">
    <property type="entry name" value="SBP_5_dom"/>
</dbReference>
<dbReference type="SUPFAM" id="SSF53850">
    <property type="entry name" value="Periplasmic binding protein-like II"/>
    <property type="match status" value="1"/>
</dbReference>
<dbReference type="GO" id="GO:0015833">
    <property type="term" value="P:peptide transport"/>
    <property type="evidence" value="ECO:0007669"/>
    <property type="project" value="TreeGrafter"/>
</dbReference>
<keyword evidence="4 5" id="KW-0732">Signal</keyword>
<evidence type="ECO:0000256" key="4">
    <source>
        <dbReference type="ARBA" id="ARBA00022729"/>
    </source>
</evidence>
<feature type="domain" description="Solute-binding protein family 5" evidence="6">
    <location>
        <begin position="67"/>
        <end position="441"/>
    </location>
</feature>
<protein>
    <submittedName>
        <fullName evidence="7">Peptide/nickel transport system substrate-binding protein</fullName>
    </submittedName>
</protein>
<evidence type="ECO:0000256" key="5">
    <source>
        <dbReference type="SAM" id="SignalP"/>
    </source>
</evidence>
<dbReference type="Gene3D" id="3.10.105.10">
    <property type="entry name" value="Dipeptide-binding Protein, Domain 3"/>
    <property type="match status" value="1"/>
</dbReference>
<dbReference type="CDD" id="cd08498">
    <property type="entry name" value="PBP2_NikA_DppA_OppA_like_2"/>
    <property type="match status" value="1"/>
</dbReference>
<dbReference type="Proteomes" id="UP000186002">
    <property type="component" value="Unassembled WGS sequence"/>
</dbReference>